<dbReference type="CDD" id="cd01741">
    <property type="entry name" value="GATase1_1"/>
    <property type="match status" value="1"/>
</dbReference>
<dbReference type="GO" id="GO:0005829">
    <property type="term" value="C:cytosol"/>
    <property type="evidence" value="ECO:0007669"/>
    <property type="project" value="TreeGrafter"/>
</dbReference>
<dbReference type="Pfam" id="PF00117">
    <property type="entry name" value="GATase"/>
    <property type="match status" value="1"/>
</dbReference>
<dbReference type="PROSITE" id="PS51273">
    <property type="entry name" value="GATASE_TYPE_1"/>
    <property type="match status" value="1"/>
</dbReference>
<keyword evidence="2" id="KW-0808">Transferase</keyword>
<dbReference type="SUPFAM" id="SSF52317">
    <property type="entry name" value="Class I glutamine amidotransferase-like"/>
    <property type="match status" value="1"/>
</dbReference>
<dbReference type="InterPro" id="IPR029062">
    <property type="entry name" value="Class_I_gatase-like"/>
</dbReference>
<evidence type="ECO:0000259" key="1">
    <source>
        <dbReference type="Pfam" id="PF00117"/>
    </source>
</evidence>
<keyword evidence="3" id="KW-1185">Reference proteome</keyword>
<protein>
    <submittedName>
        <fullName evidence="2">Type 1 glutamine amidotransferase</fullName>
    </submittedName>
</protein>
<sequence length="233" mass="24262">MLVVQHQADCPPALLGLWLDAAGCALDVRHPYAGEPLPSGLDEHDALLVLGGSMGAYDDTAHPWLTAAKELVRIAADRGVPTLGVCLGHQLAAVALGGAVEVNPHGRQLGVLPMGWTDAASDDPVLAARPGRVIHWNNDVVADLPTGATTLALAPDGTVQAARLAPAVWGVQPHPEVDDAVVARWAADEREEIGPAVLDAALADMRSAVPELARAWQPVATAFAQRVRVTSQA</sequence>
<dbReference type="EMBL" id="RJSF01000040">
    <property type="protein sequence ID" value="RNM14005.1"/>
    <property type="molecule type" value="Genomic_DNA"/>
</dbReference>
<dbReference type="Proteomes" id="UP000279994">
    <property type="component" value="Unassembled WGS sequence"/>
</dbReference>
<organism evidence="2 3">
    <name type="scientific">Nocardioides pocheonensis</name>
    <dbReference type="NCBI Taxonomy" id="661485"/>
    <lineage>
        <taxon>Bacteria</taxon>
        <taxon>Bacillati</taxon>
        <taxon>Actinomycetota</taxon>
        <taxon>Actinomycetes</taxon>
        <taxon>Propionibacteriales</taxon>
        <taxon>Nocardioidaceae</taxon>
        <taxon>Nocardioides</taxon>
    </lineage>
</organism>
<feature type="domain" description="Glutamine amidotransferase" evidence="1">
    <location>
        <begin position="42"/>
        <end position="177"/>
    </location>
</feature>
<accession>A0A3N0GNE6</accession>
<evidence type="ECO:0000313" key="2">
    <source>
        <dbReference type="EMBL" id="RNM14005.1"/>
    </source>
</evidence>
<dbReference type="Gene3D" id="3.40.50.880">
    <property type="match status" value="1"/>
</dbReference>
<dbReference type="AlphaFoldDB" id="A0A3N0GNE6"/>
<dbReference type="PANTHER" id="PTHR42695:SF5">
    <property type="entry name" value="GLUTAMINE AMIDOTRANSFERASE YLR126C-RELATED"/>
    <property type="match status" value="1"/>
</dbReference>
<gene>
    <name evidence="2" type="ORF">EFL26_13785</name>
</gene>
<evidence type="ECO:0000313" key="3">
    <source>
        <dbReference type="Proteomes" id="UP000279994"/>
    </source>
</evidence>
<comment type="caution">
    <text evidence="2">The sequence shown here is derived from an EMBL/GenBank/DDBJ whole genome shotgun (WGS) entry which is preliminary data.</text>
</comment>
<dbReference type="InterPro" id="IPR044992">
    <property type="entry name" value="ChyE-like"/>
</dbReference>
<reference evidence="2 3" key="1">
    <citation type="submission" date="2018-11" db="EMBL/GenBank/DDBJ databases">
        <authorList>
            <person name="Li F."/>
        </authorList>
    </citation>
    <scope>NUCLEOTIDE SEQUENCE [LARGE SCALE GENOMIC DNA]</scope>
    <source>
        <strain evidence="2 3">Gsoil 818</strain>
    </source>
</reference>
<dbReference type="GO" id="GO:0016740">
    <property type="term" value="F:transferase activity"/>
    <property type="evidence" value="ECO:0007669"/>
    <property type="project" value="UniProtKB-KW"/>
</dbReference>
<keyword evidence="2" id="KW-0315">Glutamine amidotransferase</keyword>
<dbReference type="PANTHER" id="PTHR42695">
    <property type="entry name" value="GLUTAMINE AMIDOTRANSFERASE YLR126C-RELATED"/>
    <property type="match status" value="1"/>
</dbReference>
<name>A0A3N0GNE6_9ACTN</name>
<dbReference type="InterPro" id="IPR017926">
    <property type="entry name" value="GATASE"/>
</dbReference>
<proteinExistence type="predicted"/>